<feature type="domain" description="Nudix hydrolase" evidence="3">
    <location>
        <begin position="13"/>
        <end position="140"/>
    </location>
</feature>
<proteinExistence type="predicted"/>
<dbReference type="PANTHER" id="PTHR43046">
    <property type="entry name" value="GDP-MANNOSE MANNOSYL HYDROLASE"/>
    <property type="match status" value="1"/>
</dbReference>
<dbReference type="InterPro" id="IPR020084">
    <property type="entry name" value="NUDIX_hydrolase_CS"/>
</dbReference>
<evidence type="ECO:0000313" key="4">
    <source>
        <dbReference type="EMBL" id="KKR00794.1"/>
    </source>
</evidence>
<keyword evidence="2" id="KW-0378">Hydrolase</keyword>
<dbReference type="Pfam" id="PF00293">
    <property type="entry name" value="NUDIX"/>
    <property type="match status" value="1"/>
</dbReference>
<dbReference type="AlphaFoldDB" id="A0A0G0M9M0"/>
<dbReference type="CDD" id="cd02883">
    <property type="entry name" value="NUDIX_Hydrolase"/>
    <property type="match status" value="1"/>
</dbReference>
<dbReference type="GO" id="GO:0016787">
    <property type="term" value="F:hydrolase activity"/>
    <property type="evidence" value="ECO:0007669"/>
    <property type="project" value="UniProtKB-KW"/>
</dbReference>
<protein>
    <submittedName>
        <fullName evidence="4">ADP-ribose pyrophosphatase(Adenosine diphosphoribose pyrophosphatase)</fullName>
    </submittedName>
</protein>
<dbReference type="STRING" id="1618574.UT24_C0009G0111"/>
<dbReference type="InterPro" id="IPR000086">
    <property type="entry name" value="NUDIX_hydrolase_dom"/>
</dbReference>
<dbReference type="InterPro" id="IPR015797">
    <property type="entry name" value="NUDIX_hydrolase-like_dom_sf"/>
</dbReference>
<dbReference type="PROSITE" id="PS51462">
    <property type="entry name" value="NUDIX"/>
    <property type="match status" value="1"/>
</dbReference>
<comment type="cofactor">
    <cofactor evidence="1">
        <name>Mg(2+)</name>
        <dbReference type="ChEBI" id="CHEBI:18420"/>
    </cofactor>
</comment>
<accession>A0A0G0M9M0</accession>
<organism evidence="4 5">
    <name type="scientific">Candidatus Woesebacteria bacterium GW2011_GWB1_39_12</name>
    <dbReference type="NCBI Taxonomy" id="1618574"/>
    <lineage>
        <taxon>Bacteria</taxon>
        <taxon>Candidatus Woeseibacteriota</taxon>
    </lineage>
</organism>
<dbReference type="PANTHER" id="PTHR43046:SF14">
    <property type="entry name" value="MUTT_NUDIX FAMILY PROTEIN"/>
    <property type="match status" value="1"/>
</dbReference>
<gene>
    <name evidence="4" type="ORF">UT24_C0009G0111</name>
</gene>
<reference evidence="4 5" key="1">
    <citation type="journal article" date="2015" name="Nature">
        <title>rRNA introns, odd ribosomes, and small enigmatic genomes across a large radiation of phyla.</title>
        <authorList>
            <person name="Brown C.T."/>
            <person name="Hug L.A."/>
            <person name="Thomas B.C."/>
            <person name="Sharon I."/>
            <person name="Castelle C.J."/>
            <person name="Singh A."/>
            <person name="Wilkins M.J."/>
            <person name="Williams K.H."/>
            <person name="Banfield J.F."/>
        </authorList>
    </citation>
    <scope>NUCLEOTIDE SEQUENCE [LARGE SCALE GENOMIC DNA]</scope>
</reference>
<evidence type="ECO:0000313" key="5">
    <source>
        <dbReference type="Proteomes" id="UP000033881"/>
    </source>
</evidence>
<sequence>MSKERISSREKLPVSVSSGVFIGDREGRLLLLKKKIEEEKFAWAPPSGKMKPHEDPMMTAKREAKEEIGVEINLLDLIRIYPTDRGDDATGLGFVFRGEIVEGEVTPDGFEITGFNYFSTSELEKLIEENKLYKPEYNIPAIRDWIDGKSYSTEVINEIC</sequence>
<dbReference type="PROSITE" id="PS00893">
    <property type="entry name" value="NUDIX_BOX"/>
    <property type="match status" value="1"/>
</dbReference>
<evidence type="ECO:0000256" key="2">
    <source>
        <dbReference type="ARBA" id="ARBA00022801"/>
    </source>
</evidence>
<comment type="caution">
    <text evidence="4">The sequence shown here is derived from an EMBL/GenBank/DDBJ whole genome shotgun (WGS) entry which is preliminary data.</text>
</comment>
<dbReference type="Proteomes" id="UP000033881">
    <property type="component" value="Unassembled WGS sequence"/>
</dbReference>
<dbReference type="SUPFAM" id="SSF55811">
    <property type="entry name" value="Nudix"/>
    <property type="match status" value="1"/>
</dbReference>
<evidence type="ECO:0000259" key="3">
    <source>
        <dbReference type="PROSITE" id="PS51462"/>
    </source>
</evidence>
<name>A0A0G0M9M0_9BACT</name>
<dbReference type="Gene3D" id="3.90.79.10">
    <property type="entry name" value="Nucleoside Triphosphate Pyrophosphohydrolase"/>
    <property type="match status" value="1"/>
</dbReference>
<dbReference type="EMBL" id="LBWB01000009">
    <property type="protein sequence ID" value="KKR00794.1"/>
    <property type="molecule type" value="Genomic_DNA"/>
</dbReference>
<evidence type="ECO:0000256" key="1">
    <source>
        <dbReference type="ARBA" id="ARBA00001946"/>
    </source>
</evidence>